<dbReference type="RefSeq" id="WP_183866594.1">
    <property type="nucleotide sequence ID" value="NZ_JACHCF010000003.1"/>
</dbReference>
<accession>A0A7W8YRP5</accession>
<dbReference type="EMBL" id="JACHCF010000003">
    <property type="protein sequence ID" value="MBB5620581.1"/>
    <property type="molecule type" value="Genomic_DNA"/>
</dbReference>
<keyword evidence="2" id="KW-0472">Membrane</keyword>
<feature type="region of interest" description="Disordered" evidence="1">
    <location>
        <begin position="91"/>
        <end position="110"/>
    </location>
</feature>
<comment type="caution">
    <text evidence="3">The sequence shown here is derived from an EMBL/GenBank/DDBJ whole genome shotgun (WGS) entry which is preliminary data.</text>
</comment>
<dbReference type="SUPFAM" id="SSF56935">
    <property type="entry name" value="Porins"/>
    <property type="match status" value="1"/>
</dbReference>
<dbReference type="Proteomes" id="UP000537718">
    <property type="component" value="Unassembled WGS sequence"/>
</dbReference>
<proteinExistence type="predicted"/>
<evidence type="ECO:0008006" key="5">
    <source>
        <dbReference type="Google" id="ProtNLM"/>
    </source>
</evidence>
<keyword evidence="2" id="KW-1133">Transmembrane helix</keyword>
<keyword evidence="2" id="KW-0812">Transmembrane</keyword>
<evidence type="ECO:0000256" key="2">
    <source>
        <dbReference type="SAM" id="Phobius"/>
    </source>
</evidence>
<protein>
    <recommendedName>
        <fullName evidence="5">Outer membrane protein beta-barrel domain-containing protein</fullName>
    </recommendedName>
</protein>
<feature type="transmembrane region" description="Helical" evidence="2">
    <location>
        <begin position="41"/>
        <end position="63"/>
    </location>
</feature>
<organism evidence="3 4">
    <name type="scientific">Pedobacter cryoconitis</name>
    <dbReference type="NCBI Taxonomy" id="188932"/>
    <lineage>
        <taxon>Bacteria</taxon>
        <taxon>Pseudomonadati</taxon>
        <taxon>Bacteroidota</taxon>
        <taxon>Sphingobacteriia</taxon>
        <taxon>Sphingobacteriales</taxon>
        <taxon>Sphingobacteriaceae</taxon>
        <taxon>Pedobacter</taxon>
    </lineage>
</organism>
<evidence type="ECO:0000313" key="3">
    <source>
        <dbReference type="EMBL" id="MBB5620581.1"/>
    </source>
</evidence>
<dbReference type="AlphaFoldDB" id="A0A7W8YRP5"/>
<reference evidence="3 4" key="1">
    <citation type="submission" date="2020-08" db="EMBL/GenBank/DDBJ databases">
        <title>Genomic Encyclopedia of Type Strains, Phase IV (KMG-V): Genome sequencing to study the core and pangenomes of soil and plant-associated prokaryotes.</title>
        <authorList>
            <person name="Whitman W."/>
        </authorList>
    </citation>
    <scope>NUCLEOTIDE SEQUENCE [LARGE SCALE GENOMIC DNA]</scope>
    <source>
        <strain evidence="3 4">MP7CTX6</strain>
    </source>
</reference>
<evidence type="ECO:0000313" key="4">
    <source>
        <dbReference type="Proteomes" id="UP000537718"/>
    </source>
</evidence>
<name>A0A7W8YRP5_9SPHI</name>
<gene>
    <name evidence="3" type="ORF">HDE69_001630</name>
</gene>
<sequence length="437" mass="48276">MEYPKKELIKEIADLFEDYQETYVPGEWESFSKVKKKKYPFLANWVRIAAVFVLMGFILAFAFNQFFHQEKAPEIAVIKPTVSKGFEQMAAGSESKTSKGTDQSIKPGQPVLTVQSENRTALNHSKPSGMFKKGEIIEPLNSSEVTAQQATAAVITEKIQPVQQPQELSSQQKKTAEQYAQKQAQPLVVPGVSAKDTTSRNAHEKLTTAEFLLAESRKTNKPLKTKTQQGSDWDFGLQVMPAATSDRMNVGGGVTTAYRISDKFSLSSGISYLQMQAAGEISGQGNSGAGVSTFADKKLVGVDANLKAIDIPIALVYKLNKNFYTSAGVSFFSVLSEKRNNTFEQTAQVDMNGYDFQTGGPSTFKAVSVEHVEEPTVERHLKGNSYLGYFNFSVGRQQNIFNKYKVRIEPFIKIPVGKLSSEDLNLTNSGIKFQLSF</sequence>
<feature type="compositionally biased region" description="Polar residues" evidence="1">
    <location>
        <begin position="94"/>
        <end position="110"/>
    </location>
</feature>
<evidence type="ECO:0000256" key="1">
    <source>
        <dbReference type="SAM" id="MobiDB-lite"/>
    </source>
</evidence>